<dbReference type="AlphaFoldDB" id="A0A822ZT57"/>
<keyword evidence="2" id="KW-1185">Reference proteome</keyword>
<dbReference type="EMBL" id="DUZY01000008">
    <property type="protein sequence ID" value="DAD46499.1"/>
    <property type="molecule type" value="Genomic_DNA"/>
</dbReference>
<organism evidence="1 2">
    <name type="scientific">Nelumbo nucifera</name>
    <name type="common">Sacred lotus</name>
    <dbReference type="NCBI Taxonomy" id="4432"/>
    <lineage>
        <taxon>Eukaryota</taxon>
        <taxon>Viridiplantae</taxon>
        <taxon>Streptophyta</taxon>
        <taxon>Embryophyta</taxon>
        <taxon>Tracheophyta</taxon>
        <taxon>Spermatophyta</taxon>
        <taxon>Magnoliopsida</taxon>
        <taxon>Proteales</taxon>
        <taxon>Nelumbonaceae</taxon>
        <taxon>Nelumbo</taxon>
    </lineage>
</organism>
<comment type="caution">
    <text evidence="1">The sequence shown here is derived from an EMBL/GenBank/DDBJ whole genome shotgun (WGS) entry which is preliminary data.</text>
</comment>
<evidence type="ECO:0000313" key="1">
    <source>
        <dbReference type="EMBL" id="DAD46499.1"/>
    </source>
</evidence>
<protein>
    <submittedName>
        <fullName evidence="1">Uncharacterized protein</fullName>
    </submittedName>
</protein>
<proteinExistence type="predicted"/>
<gene>
    <name evidence="1" type="ORF">HUJ06_016436</name>
</gene>
<dbReference type="Proteomes" id="UP000607653">
    <property type="component" value="Unassembled WGS sequence"/>
</dbReference>
<reference evidence="1 2" key="1">
    <citation type="journal article" date="2020" name="Mol. Biol. Evol.">
        <title>Distinct Expression and Methylation Patterns for Genes with Different Fates following a Single Whole-Genome Duplication in Flowering Plants.</title>
        <authorList>
            <person name="Shi T."/>
            <person name="Rahmani R.S."/>
            <person name="Gugger P.F."/>
            <person name="Wang M."/>
            <person name="Li H."/>
            <person name="Zhang Y."/>
            <person name="Li Z."/>
            <person name="Wang Q."/>
            <person name="Van de Peer Y."/>
            <person name="Marchal K."/>
            <person name="Chen J."/>
        </authorList>
    </citation>
    <scope>NUCLEOTIDE SEQUENCE [LARGE SCALE GENOMIC DNA]</scope>
    <source>
        <tissue evidence="1">Leaf</tissue>
    </source>
</reference>
<evidence type="ECO:0000313" key="2">
    <source>
        <dbReference type="Proteomes" id="UP000607653"/>
    </source>
</evidence>
<name>A0A822ZT57_NELNU</name>
<accession>A0A822ZT57</accession>
<sequence length="54" mass="6423">MAEPSGPHYEFIVEDDIAASESQGIVVNSFCELETIFIEYWDREHFFFLRHTRL</sequence>